<accession>A0A8S1MS37</accession>
<keyword evidence="1" id="KW-0812">Transmembrane</keyword>
<keyword evidence="1" id="KW-0472">Membrane</keyword>
<dbReference type="Proteomes" id="UP000692954">
    <property type="component" value="Unassembled WGS sequence"/>
</dbReference>
<keyword evidence="3" id="KW-1185">Reference proteome</keyword>
<reference evidence="2" key="1">
    <citation type="submission" date="2021-01" db="EMBL/GenBank/DDBJ databases">
        <authorList>
            <consortium name="Genoscope - CEA"/>
            <person name="William W."/>
        </authorList>
    </citation>
    <scope>NUCLEOTIDE SEQUENCE</scope>
</reference>
<evidence type="ECO:0000256" key="1">
    <source>
        <dbReference type="SAM" id="Phobius"/>
    </source>
</evidence>
<dbReference type="OrthoDB" id="10249433at2759"/>
<dbReference type="AlphaFoldDB" id="A0A8S1MS37"/>
<dbReference type="PANTHER" id="PTHR12277:SF197">
    <property type="entry name" value="CHROMOSOME UNDETERMINED SCAFFOLD_38, WHOLE GENOME SHOTGUN SEQUENCE"/>
    <property type="match status" value="1"/>
</dbReference>
<comment type="caution">
    <text evidence="2">The sequence shown here is derived from an EMBL/GenBank/DDBJ whole genome shotgun (WGS) entry which is preliminary data.</text>
</comment>
<keyword evidence="1" id="KW-1133">Transmembrane helix</keyword>
<sequence length="318" mass="36730">MSNQDSSHIGLIIVLSIFIGLYLFILIIIHCFGKINNIIFPAPAPMYQEQDFEDQLHFACIYNQDGNLGKTKINIVNGKPIDYSQNLEKVRSIPYVYIKNKYSETNLHLIYFHGNAEDVYAGAQFMECLMKMINANIFVIEYPGYGIYRNIQTTSNLVEQDSLALYDEIKIKFKLNDDQIYIFGRSIGTGPSFYLASQRNIKGLITMSAYKSIRDIVGDFCYGCGCILNIICCLPNFFRNLERSQEVKCPIVMIHGLDDTLIKFHHSQEIFLNLPYDIQQQSKIFLKPRMTHNDYDIEDDIANSILEGFMELKQKKFH</sequence>
<name>A0A8S1MS37_9CILI</name>
<evidence type="ECO:0000313" key="3">
    <source>
        <dbReference type="Proteomes" id="UP000692954"/>
    </source>
</evidence>
<evidence type="ECO:0000313" key="2">
    <source>
        <dbReference type="EMBL" id="CAD8079893.1"/>
    </source>
</evidence>
<dbReference type="PANTHER" id="PTHR12277">
    <property type="entry name" value="ALPHA/BETA HYDROLASE DOMAIN-CONTAINING PROTEIN"/>
    <property type="match status" value="1"/>
</dbReference>
<organism evidence="2 3">
    <name type="scientific">Paramecium sonneborni</name>
    <dbReference type="NCBI Taxonomy" id="65129"/>
    <lineage>
        <taxon>Eukaryota</taxon>
        <taxon>Sar</taxon>
        <taxon>Alveolata</taxon>
        <taxon>Ciliophora</taxon>
        <taxon>Intramacronucleata</taxon>
        <taxon>Oligohymenophorea</taxon>
        <taxon>Peniculida</taxon>
        <taxon>Parameciidae</taxon>
        <taxon>Paramecium</taxon>
    </lineage>
</organism>
<protein>
    <submittedName>
        <fullName evidence="2">Uncharacterized protein</fullName>
    </submittedName>
</protein>
<dbReference type="EMBL" id="CAJJDN010000039">
    <property type="protein sequence ID" value="CAD8079893.1"/>
    <property type="molecule type" value="Genomic_DNA"/>
</dbReference>
<proteinExistence type="predicted"/>
<feature type="transmembrane region" description="Helical" evidence="1">
    <location>
        <begin position="9"/>
        <end position="29"/>
    </location>
</feature>
<gene>
    <name evidence="2" type="ORF">PSON_ATCC_30995.1.T0390342</name>
</gene>